<dbReference type="Proteomes" id="UP000030185">
    <property type="component" value="Unassembled WGS sequence"/>
</dbReference>
<evidence type="ECO:0000313" key="2">
    <source>
        <dbReference type="EMBL" id="GAL84980.1"/>
    </source>
</evidence>
<reference evidence="2 3" key="1">
    <citation type="submission" date="2014-09" db="EMBL/GenBank/DDBJ databases">
        <title>Sporocytophaga myxococcoides PG-01 genome sequencing.</title>
        <authorList>
            <person name="Liu L."/>
            <person name="Gao P.J."/>
            <person name="Chen G.J."/>
            <person name="Wang L.S."/>
        </authorList>
    </citation>
    <scope>NUCLEOTIDE SEQUENCE [LARGE SCALE GENOMIC DNA]</scope>
    <source>
        <strain evidence="2 3">PG-01</strain>
    </source>
</reference>
<proteinExistence type="predicted"/>
<comment type="caution">
    <text evidence="2">The sequence shown here is derived from an EMBL/GenBank/DDBJ whole genome shotgun (WGS) entry which is preliminary data.</text>
</comment>
<feature type="region of interest" description="Disordered" evidence="1">
    <location>
        <begin position="186"/>
        <end position="243"/>
    </location>
</feature>
<evidence type="ECO:0008006" key="4">
    <source>
        <dbReference type="Google" id="ProtNLM"/>
    </source>
</evidence>
<dbReference type="EMBL" id="BBLT01000004">
    <property type="protein sequence ID" value="GAL84980.1"/>
    <property type="molecule type" value="Genomic_DNA"/>
</dbReference>
<organism evidence="2 3">
    <name type="scientific">Sporocytophaga myxococcoides</name>
    <dbReference type="NCBI Taxonomy" id="153721"/>
    <lineage>
        <taxon>Bacteria</taxon>
        <taxon>Pseudomonadati</taxon>
        <taxon>Bacteroidota</taxon>
        <taxon>Cytophagia</taxon>
        <taxon>Cytophagales</taxon>
        <taxon>Cytophagaceae</taxon>
        <taxon>Sporocytophaga</taxon>
    </lineage>
</organism>
<dbReference type="eggNOG" id="ENOG502Z7I5">
    <property type="taxonomic scope" value="Bacteria"/>
</dbReference>
<name>A0A098LDH0_9BACT</name>
<sequence>MEIPDPSTGIVLKEYGRNIQKLVDFVISIPDREERGRYAKTLIELMKQINPNMRDTQDFGKLWDHLYIMSDFKLDVETPFPMPEKSLLGKKPMTVGYNNNLLYYKHYGKNIELLIAKALQLEDKDEQEAAIIYIGKLMKRFYQTWNKENITDDIIIEQLITMSKNKLPINAEKIKANNLFDSQVKEMREPKNSSQSGGGSNGNGYKREFRSRDSNSRDNSREYRDNRGDNRDNKYSKDKRRKN</sequence>
<dbReference type="STRING" id="153721.MYP_2208"/>
<dbReference type="AlphaFoldDB" id="A0A098LDH0"/>
<dbReference type="InterPro" id="IPR025632">
    <property type="entry name" value="DUF4290"/>
</dbReference>
<dbReference type="RefSeq" id="WP_045462855.1">
    <property type="nucleotide sequence ID" value="NZ_BBLT01000004.1"/>
</dbReference>
<keyword evidence="3" id="KW-1185">Reference proteome</keyword>
<feature type="compositionally biased region" description="Basic and acidic residues" evidence="1">
    <location>
        <begin position="205"/>
        <end position="236"/>
    </location>
</feature>
<dbReference type="Pfam" id="PF14123">
    <property type="entry name" value="DUF4290"/>
    <property type="match status" value="1"/>
</dbReference>
<accession>A0A098LDH0</accession>
<evidence type="ECO:0000256" key="1">
    <source>
        <dbReference type="SAM" id="MobiDB-lite"/>
    </source>
</evidence>
<dbReference type="OrthoDB" id="1466969at2"/>
<gene>
    <name evidence="2" type="ORF">MYP_2208</name>
</gene>
<evidence type="ECO:0000313" key="3">
    <source>
        <dbReference type="Proteomes" id="UP000030185"/>
    </source>
</evidence>
<protein>
    <recommendedName>
        <fullName evidence="4">Methionyl-tRNA formyltransferase</fullName>
    </recommendedName>
</protein>